<gene>
    <name evidence="2" type="ORF">NA56DRAFT_602662</name>
</gene>
<feature type="transmembrane region" description="Helical" evidence="1">
    <location>
        <begin position="488"/>
        <end position="513"/>
    </location>
</feature>
<sequence>MAAEADSELVDRSIERKDIKDSQPKGPTLLQFLIATLAFALIAIVIIFVQSTYLAVDLSNRNLPLNRFSKTDSSTTLAVVRASQGVLYICMTYVLNEAFMLLLWVQMKSPKGLSYLSLLALSPSTMQWGIVRLLVLSVSSVQDRIWAWSRFFLHLAQWLSGLVLFFNTSSLTVYDVANTYNVTAGIGAFNGSLVQPFFTNLKTLVPGNPYTLLPFQYFAAVYILVINPLISTISTPVQCSGESCVSYLLSGGLSQSEPWDSATFADYQDYQMARVDNTPSVQIDFSSPVSDVFTDADCDQFGSSDSPIAMRFCVVNDEAVTNALRAGLFVCANGTNNGQCDIGIPWNNITTRIEFYTREATVIASRSNYTIVSVESITLPEMVTDIDLTAYREVLRWLLNYTASDIPAPSSIAQSFFNSYAQLDSPYTYGIAQQNFQSIVAFPFWLFNNNNWGNIAVKSDMLEAGLPPQFYTTVSIVEPYVKLKFDNAMFILCVVLQGLVLVFVWTVLIWTCLRRSSLKFPVSAFPFFDARHKVLVDGEEEITGRLAARAQTSEIIRTMKNARVRIKED</sequence>
<evidence type="ECO:0000313" key="2">
    <source>
        <dbReference type="EMBL" id="PMD19675.1"/>
    </source>
</evidence>
<name>A0A2J6Q072_9HELO</name>
<keyword evidence="1" id="KW-0472">Membrane</keyword>
<proteinExistence type="predicted"/>
<feature type="transmembrane region" description="Helical" evidence="1">
    <location>
        <begin position="32"/>
        <end position="56"/>
    </location>
</feature>
<dbReference type="OrthoDB" id="5139479at2759"/>
<evidence type="ECO:0000256" key="1">
    <source>
        <dbReference type="SAM" id="Phobius"/>
    </source>
</evidence>
<accession>A0A2J6Q072</accession>
<organism evidence="2 3">
    <name type="scientific">Hyaloscypha hepaticicola</name>
    <dbReference type="NCBI Taxonomy" id="2082293"/>
    <lineage>
        <taxon>Eukaryota</taxon>
        <taxon>Fungi</taxon>
        <taxon>Dikarya</taxon>
        <taxon>Ascomycota</taxon>
        <taxon>Pezizomycotina</taxon>
        <taxon>Leotiomycetes</taxon>
        <taxon>Helotiales</taxon>
        <taxon>Hyaloscyphaceae</taxon>
        <taxon>Hyaloscypha</taxon>
    </lineage>
</organism>
<keyword evidence="3" id="KW-1185">Reference proteome</keyword>
<dbReference type="AlphaFoldDB" id="A0A2J6Q072"/>
<evidence type="ECO:0000313" key="3">
    <source>
        <dbReference type="Proteomes" id="UP000235672"/>
    </source>
</evidence>
<keyword evidence="1" id="KW-1133">Transmembrane helix</keyword>
<dbReference type="Proteomes" id="UP000235672">
    <property type="component" value="Unassembled WGS sequence"/>
</dbReference>
<protein>
    <submittedName>
        <fullName evidence="2">Uncharacterized protein</fullName>
    </submittedName>
</protein>
<keyword evidence="1" id="KW-0812">Transmembrane</keyword>
<reference evidence="2 3" key="1">
    <citation type="submission" date="2016-05" db="EMBL/GenBank/DDBJ databases">
        <title>A degradative enzymes factory behind the ericoid mycorrhizal symbiosis.</title>
        <authorList>
            <consortium name="DOE Joint Genome Institute"/>
            <person name="Martino E."/>
            <person name="Morin E."/>
            <person name="Grelet G."/>
            <person name="Kuo A."/>
            <person name="Kohler A."/>
            <person name="Daghino S."/>
            <person name="Barry K."/>
            <person name="Choi C."/>
            <person name="Cichocki N."/>
            <person name="Clum A."/>
            <person name="Copeland A."/>
            <person name="Hainaut M."/>
            <person name="Haridas S."/>
            <person name="Labutti K."/>
            <person name="Lindquist E."/>
            <person name="Lipzen A."/>
            <person name="Khouja H.-R."/>
            <person name="Murat C."/>
            <person name="Ohm R."/>
            <person name="Olson A."/>
            <person name="Spatafora J."/>
            <person name="Veneault-Fourrey C."/>
            <person name="Henrissat B."/>
            <person name="Grigoriev I."/>
            <person name="Martin F."/>
            <person name="Perotto S."/>
        </authorList>
    </citation>
    <scope>NUCLEOTIDE SEQUENCE [LARGE SCALE GENOMIC DNA]</scope>
    <source>
        <strain evidence="2 3">UAMH 7357</strain>
    </source>
</reference>
<dbReference type="EMBL" id="KZ613488">
    <property type="protein sequence ID" value="PMD19675.1"/>
    <property type="molecule type" value="Genomic_DNA"/>
</dbReference>